<dbReference type="SUPFAM" id="SSF46689">
    <property type="entry name" value="Homeodomain-like"/>
    <property type="match status" value="1"/>
</dbReference>
<accession>A0A240UTB5</accession>
<dbReference type="Proteomes" id="UP000194457">
    <property type="component" value="Chromosome"/>
</dbReference>
<dbReference type="KEGG" id="kma:B9H00_15905"/>
<dbReference type="SUPFAM" id="SSF48498">
    <property type="entry name" value="Tetracyclin repressor-like, C-terminal domain"/>
    <property type="match status" value="1"/>
</dbReference>
<keyword evidence="1" id="KW-0805">Transcription regulation</keyword>
<name>A0A240UTB5_9GAMM</name>
<reference evidence="4 5" key="1">
    <citation type="submission" date="2017-05" db="EMBL/GenBank/DDBJ databases">
        <authorList>
            <person name="Song R."/>
            <person name="Chenine A.L."/>
            <person name="Ruprecht R.M."/>
        </authorList>
    </citation>
    <scope>NUCLEOTIDE SEQUENCE [LARGE SCALE GENOMIC DNA]</scope>
    <source>
        <strain evidence="4">SW32</strain>
    </source>
</reference>
<dbReference type="AlphaFoldDB" id="A0A240UTB5"/>
<proteinExistence type="predicted"/>
<evidence type="ECO:0000256" key="3">
    <source>
        <dbReference type="ARBA" id="ARBA00023163"/>
    </source>
</evidence>
<dbReference type="InterPro" id="IPR009057">
    <property type="entry name" value="Homeodomain-like_sf"/>
</dbReference>
<evidence type="ECO:0000313" key="4">
    <source>
        <dbReference type="EMBL" id="ART64355.1"/>
    </source>
</evidence>
<dbReference type="EMBL" id="CP021358">
    <property type="protein sequence ID" value="ART64355.1"/>
    <property type="molecule type" value="Genomic_DNA"/>
</dbReference>
<organism evidence="4 5">
    <name type="scientific">Kushneria marisflavi</name>
    <dbReference type="NCBI Taxonomy" id="157779"/>
    <lineage>
        <taxon>Bacteria</taxon>
        <taxon>Pseudomonadati</taxon>
        <taxon>Pseudomonadota</taxon>
        <taxon>Gammaproteobacteria</taxon>
        <taxon>Oceanospirillales</taxon>
        <taxon>Halomonadaceae</taxon>
        <taxon>Kushneria</taxon>
    </lineage>
</organism>
<dbReference type="InterPro" id="IPR001647">
    <property type="entry name" value="HTH_TetR"/>
</dbReference>
<dbReference type="GO" id="GO:0003677">
    <property type="term" value="F:DNA binding"/>
    <property type="evidence" value="ECO:0007669"/>
    <property type="project" value="UniProtKB-UniRule"/>
</dbReference>
<dbReference type="PANTHER" id="PTHR47506:SF3">
    <property type="entry name" value="HTH-TYPE TRANSCRIPTIONAL REGULATOR LMRA"/>
    <property type="match status" value="1"/>
</dbReference>
<protein>
    <submittedName>
        <fullName evidence="4">TetR family transcriptional regulator</fullName>
    </submittedName>
</protein>
<dbReference type="Pfam" id="PF00440">
    <property type="entry name" value="TetR_N"/>
    <property type="match status" value="1"/>
</dbReference>
<dbReference type="PRINTS" id="PR00455">
    <property type="entry name" value="HTHTETR"/>
</dbReference>
<evidence type="ECO:0000256" key="2">
    <source>
        <dbReference type="ARBA" id="ARBA00023125"/>
    </source>
</evidence>
<evidence type="ECO:0000313" key="5">
    <source>
        <dbReference type="Proteomes" id="UP000194457"/>
    </source>
</evidence>
<evidence type="ECO:0000256" key="1">
    <source>
        <dbReference type="ARBA" id="ARBA00023015"/>
    </source>
</evidence>
<keyword evidence="5" id="KW-1185">Reference proteome</keyword>
<gene>
    <name evidence="4" type="ORF">B9H00_15905</name>
</gene>
<dbReference type="Gene3D" id="1.10.357.10">
    <property type="entry name" value="Tetracycline Repressor, domain 2"/>
    <property type="match status" value="1"/>
</dbReference>
<dbReference type="PANTHER" id="PTHR47506">
    <property type="entry name" value="TRANSCRIPTIONAL REGULATORY PROTEIN"/>
    <property type="match status" value="1"/>
</dbReference>
<keyword evidence="3" id="KW-0804">Transcription</keyword>
<keyword evidence="2" id="KW-0238">DNA-binding</keyword>
<dbReference type="InterPro" id="IPR036271">
    <property type="entry name" value="Tet_transcr_reg_TetR-rel_C_sf"/>
</dbReference>
<dbReference type="OrthoDB" id="116240at2"/>
<sequence length="195" mass="21112">MTSSGTLPVVSARERLLNAAAMLFYSDGIVATGIDAIVRRAGVAKKSLYNNFDSKAALVAAYLEARHGEWLALYETRLTRAFTPVDQVLAVFLAYQDHAEWAYERGFRGCGLLNAAAELPAGHDGRNVVLRHKRQVESLLAAPLKELTDDEAAALQLAHQLAFLLEGAMVRAGLEGSSCCVREGHDMARAMVNAL</sequence>
<dbReference type="RefSeq" id="WP_086901479.1">
    <property type="nucleotide sequence ID" value="NZ_CP021358.1"/>
</dbReference>
<dbReference type="PROSITE" id="PS50977">
    <property type="entry name" value="HTH_TETR_2"/>
    <property type="match status" value="1"/>
</dbReference>